<proteinExistence type="predicted"/>
<evidence type="ECO:0000313" key="1">
    <source>
        <dbReference type="EMBL" id="MBC8432074.1"/>
    </source>
</evidence>
<protein>
    <submittedName>
        <fullName evidence="1">Uncharacterized protein</fullName>
    </submittedName>
</protein>
<reference evidence="1 2" key="1">
    <citation type="submission" date="2020-08" db="EMBL/GenBank/DDBJ databases">
        <title>Bridging the membrane lipid divide: bacteria of the FCB group superphylum have the potential to synthesize archaeal ether lipids.</title>
        <authorList>
            <person name="Villanueva L."/>
            <person name="Von Meijenfeldt F.A.B."/>
            <person name="Westbye A.B."/>
            <person name="Yadav S."/>
            <person name="Hopmans E.C."/>
            <person name="Dutilh B.E."/>
            <person name="Sinninghe Damste J.S."/>
        </authorList>
    </citation>
    <scope>NUCLEOTIDE SEQUENCE [LARGE SCALE GENOMIC DNA]</scope>
    <source>
        <strain evidence="1">NIOZ-UU17</strain>
    </source>
</reference>
<dbReference type="Proteomes" id="UP000605201">
    <property type="component" value="Unassembled WGS sequence"/>
</dbReference>
<name>A0A8J6NSF6_9BACT</name>
<organism evidence="1 2">
    <name type="scientific">Candidatus Desulfatibia vada</name>
    <dbReference type="NCBI Taxonomy" id="2841696"/>
    <lineage>
        <taxon>Bacteria</taxon>
        <taxon>Pseudomonadati</taxon>
        <taxon>Thermodesulfobacteriota</taxon>
        <taxon>Desulfobacteria</taxon>
        <taxon>Desulfobacterales</taxon>
        <taxon>Desulfobacterales incertae sedis</taxon>
        <taxon>Candidatus Desulfatibia</taxon>
    </lineage>
</organism>
<dbReference type="EMBL" id="JACNIG010000203">
    <property type="protein sequence ID" value="MBC8432074.1"/>
    <property type="molecule type" value="Genomic_DNA"/>
</dbReference>
<dbReference type="AlphaFoldDB" id="A0A8J6NSF6"/>
<comment type="caution">
    <text evidence="1">The sequence shown here is derived from an EMBL/GenBank/DDBJ whole genome shotgun (WGS) entry which is preliminary data.</text>
</comment>
<accession>A0A8J6NSF6</accession>
<gene>
    <name evidence="1" type="ORF">H8D96_09150</name>
</gene>
<evidence type="ECO:0000313" key="2">
    <source>
        <dbReference type="Proteomes" id="UP000605201"/>
    </source>
</evidence>
<sequence>MQPTQKSRAADLQCSTCKNEMRDNKLKINPPLYLVGKKIFCWSCEEKMPAIALLASNVDAAEDEICILSDIQELPKDVYLFVKNRVPSFKMKYSKMAGHKYLGNTCPKCGFLSGEFFLHAEPGSPFFPMDDNDAKSLYIGNVQKCSHGLGID</sequence>